<dbReference type="Proteomes" id="UP000773064">
    <property type="component" value="Unassembled WGS sequence"/>
</dbReference>
<comment type="caution">
    <text evidence="15">The sequence shown here is derived from an EMBL/GenBank/DDBJ whole genome shotgun (WGS) entry which is preliminary data.</text>
</comment>
<evidence type="ECO:0000256" key="8">
    <source>
        <dbReference type="ARBA" id="ARBA00022989"/>
    </source>
</evidence>
<evidence type="ECO:0000256" key="11">
    <source>
        <dbReference type="ARBA" id="ARBA00038218"/>
    </source>
</evidence>
<dbReference type="PANTHER" id="PTHR33843:SF4">
    <property type="entry name" value="ASCORBATE-SPECIFIC PTS SYSTEM EIIC COMPONENT"/>
    <property type="match status" value="1"/>
</dbReference>
<dbReference type="RefSeq" id="WP_214357863.1">
    <property type="nucleotide sequence ID" value="NZ_JAFEJS010000003.1"/>
</dbReference>
<feature type="transmembrane region" description="Helical" evidence="14">
    <location>
        <begin position="373"/>
        <end position="395"/>
    </location>
</feature>
<dbReference type="InterPro" id="IPR051562">
    <property type="entry name" value="Ascorbate-PTS_EIIC"/>
</dbReference>
<feature type="transmembrane region" description="Helical" evidence="14">
    <location>
        <begin position="427"/>
        <end position="447"/>
    </location>
</feature>
<comment type="function">
    <text evidence="10">The phosphoenolpyruvate-dependent sugar phosphotransferase system (sugar PTS), a major carbohydrate active transport system, catalyzes the phosphorylation of incoming sugar substrates concomitantly with their translocation across the cell membrane. The enzyme II UlaABC PTS system is involved in ascorbate transport.</text>
</comment>
<keyword evidence="16" id="KW-1185">Reference proteome</keyword>
<comment type="subcellular location">
    <subcellularLocation>
        <location evidence="1">Cell membrane</location>
        <topology evidence="1">Multi-pass membrane protein</topology>
    </subcellularLocation>
</comment>
<proteinExistence type="inferred from homology"/>
<evidence type="ECO:0000256" key="10">
    <source>
        <dbReference type="ARBA" id="ARBA00037387"/>
    </source>
</evidence>
<feature type="transmembrane region" description="Helical" evidence="14">
    <location>
        <begin position="41"/>
        <end position="62"/>
    </location>
</feature>
<evidence type="ECO:0000256" key="3">
    <source>
        <dbReference type="ARBA" id="ARBA00022448"/>
    </source>
</evidence>
<evidence type="ECO:0000313" key="15">
    <source>
        <dbReference type="EMBL" id="MBT1172583.1"/>
    </source>
</evidence>
<gene>
    <name evidence="15" type="ORF">JS528_04265</name>
</gene>
<dbReference type="InterPro" id="IPR004703">
    <property type="entry name" value="PTS_sugar-sp_permease"/>
</dbReference>
<evidence type="ECO:0000256" key="9">
    <source>
        <dbReference type="ARBA" id="ARBA00023136"/>
    </source>
</evidence>
<feature type="transmembrane region" description="Helical" evidence="14">
    <location>
        <begin position="127"/>
        <end position="160"/>
    </location>
</feature>
<dbReference type="EMBL" id="JAFEJS010000003">
    <property type="protein sequence ID" value="MBT1172583.1"/>
    <property type="molecule type" value="Genomic_DNA"/>
</dbReference>
<feature type="transmembrane region" description="Helical" evidence="14">
    <location>
        <begin position="264"/>
        <end position="285"/>
    </location>
</feature>
<name>A0ABS5UNZ4_9BIFI</name>
<dbReference type="Pfam" id="PF03611">
    <property type="entry name" value="EIIC-GAT"/>
    <property type="match status" value="1"/>
</dbReference>
<evidence type="ECO:0000256" key="7">
    <source>
        <dbReference type="ARBA" id="ARBA00022692"/>
    </source>
</evidence>
<dbReference type="NCBIfam" id="NF006922">
    <property type="entry name" value="PRK09410.1-5"/>
    <property type="match status" value="1"/>
</dbReference>
<keyword evidence="5" id="KW-0762">Sugar transport</keyword>
<evidence type="ECO:0000256" key="1">
    <source>
        <dbReference type="ARBA" id="ARBA00004651"/>
    </source>
</evidence>
<organism evidence="15 16">
    <name type="scientific">Bifidobacterium santillanense</name>
    <dbReference type="NCBI Taxonomy" id="2809028"/>
    <lineage>
        <taxon>Bacteria</taxon>
        <taxon>Bacillati</taxon>
        <taxon>Actinomycetota</taxon>
        <taxon>Actinomycetes</taxon>
        <taxon>Bifidobacteriales</taxon>
        <taxon>Bifidobacteriaceae</taxon>
        <taxon>Bifidobacterium</taxon>
    </lineage>
</organism>
<feature type="transmembrane region" description="Helical" evidence="14">
    <location>
        <begin position="221"/>
        <end position="244"/>
    </location>
</feature>
<keyword evidence="8 14" id="KW-1133">Transmembrane helix</keyword>
<dbReference type="NCBIfam" id="NF006920">
    <property type="entry name" value="PRK09410.1-2"/>
    <property type="match status" value="1"/>
</dbReference>
<dbReference type="NCBIfam" id="NF009553">
    <property type="entry name" value="PRK12997.1-5"/>
    <property type="match status" value="1"/>
</dbReference>
<protein>
    <recommendedName>
        <fullName evidence="12">Ascorbate-specific PTS system EIIC component</fullName>
    </recommendedName>
    <alternativeName>
        <fullName evidence="13">Ascorbate-specific permease IIC component UlaA</fullName>
    </alternativeName>
</protein>
<comment type="subunit">
    <text evidence="2">Homodimer.</text>
</comment>
<evidence type="ECO:0000256" key="2">
    <source>
        <dbReference type="ARBA" id="ARBA00011738"/>
    </source>
</evidence>
<evidence type="ECO:0000256" key="6">
    <source>
        <dbReference type="ARBA" id="ARBA00022683"/>
    </source>
</evidence>
<evidence type="ECO:0000256" key="5">
    <source>
        <dbReference type="ARBA" id="ARBA00022597"/>
    </source>
</evidence>
<evidence type="ECO:0000256" key="14">
    <source>
        <dbReference type="SAM" id="Phobius"/>
    </source>
</evidence>
<evidence type="ECO:0000256" key="12">
    <source>
        <dbReference type="ARBA" id="ARBA00039702"/>
    </source>
</evidence>
<keyword evidence="3" id="KW-0813">Transport</keyword>
<keyword evidence="4" id="KW-1003">Cell membrane</keyword>
<comment type="similarity">
    <text evidence="11">Belongs to the UlaA family.</text>
</comment>
<evidence type="ECO:0000256" key="13">
    <source>
        <dbReference type="ARBA" id="ARBA00042859"/>
    </source>
</evidence>
<keyword evidence="6" id="KW-0598">Phosphotransferase system</keyword>
<evidence type="ECO:0000256" key="4">
    <source>
        <dbReference type="ARBA" id="ARBA00022475"/>
    </source>
</evidence>
<keyword evidence="9 14" id="KW-0472">Membrane</keyword>
<feature type="transmembrane region" description="Helical" evidence="14">
    <location>
        <begin position="12"/>
        <end position="29"/>
    </location>
</feature>
<sequence length="462" mass="47618">MNGALSVLLDIFRQPSIIVALISLIGLAVQHKKGTDIMKGTIRTMVGFLVLSAGASVVSGALDPFGDMFQHAFHVQGVVPNNEAIVGTVLVKYGSEAALIFFFGMIVNILLSMTSRFKYIYLSGHVAFYMATMVAVILEVAGLPAWGVILWGAIAQGLIVTISPSLVQPFMKAAAGTGDVALGHTGGAGIALGGLVARLTRSRKHPSKSTEDIKFPSGLGFLRDTTVIIALSMALIYIVVALFAGGSYIEDKLSDGQNFVVFSVLQAATFSAGVFIILAGVRVVLGEIVPAFKGISEKLVKNSKPALDVPMIFTFAPNAVLIGFISSFVGGIVGMGIMALAGTTIIIPGIVAHFMTGGATGVIGNGQGGIRGAVIGSFVNGLVITFLPLFLLPVLGDMGMANATYSDADFGVAGILLGQLGGHGGQVALIVGIVAAVVVFYAASFALTARDKRKAAAEVASE</sequence>
<reference evidence="15 16" key="1">
    <citation type="journal article" date="2021" name="Environ. Microbiol.">
        <title>Genetic insights into the dark matter of the mammalian gut microbiota through targeted genome reconstruction.</title>
        <authorList>
            <person name="Lugli G.A."/>
            <person name="Alessandri G."/>
            <person name="Milani C."/>
            <person name="Viappiani A."/>
            <person name="Fontana F."/>
            <person name="Tarracchini C."/>
            <person name="Mancabelli L."/>
            <person name="Argentini C."/>
            <person name="Ruiz L."/>
            <person name="Margolles A."/>
            <person name="van Sinderen D."/>
            <person name="Turroni F."/>
            <person name="Ventura M."/>
        </authorList>
    </citation>
    <scope>NUCLEOTIDE SEQUENCE [LARGE SCALE GENOMIC DNA]</scope>
    <source>
        <strain evidence="15 16">MA2</strain>
    </source>
</reference>
<keyword evidence="7 14" id="KW-0812">Transmembrane</keyword>
<accession>A0ABS5UNZ4</accession>
<evidence type="ECO:0000313" key="16">
    <source>
        <dbReference type="Proteomes" id="UP000773064"/>
    </source>
</evidence>
<dbReference type="PANTHER" id="PTHR33843">
    <property type="entry name" value="ASCORBATE-SPECIFIC PTS SYSTEM EIIC COMPONENT"/>
    <property type="match status" value="1"/>
</dbReference>